<dbReference type="OrthoDB" id="3385386at2"/>
<accession>A0A2W2CJT9</accession>
<gene>
    <name evidence="1" type="ORF">C1I93_20360</name>
</gene>
<name>A0A2W2CJT9_9ACTN</name>
<comment type="caution">
    <text evidence="1">The sequence shown here is derived from an EMBL/GenBank/DDBJ whole genome shotgun (WGS) entry which is preliminary data.</text>
</comment>
<evidence type="ECO:0000313" key="1">
    <source>
        <dbReference type="EMBL" id="PZF91958.1"/>
    </source>
</evidence>
<keyword evidence="2" id="KW-1185">Reference proteome</keyword>
<proteinExistence type="predicted"/>
<reference evidence="1 2" key="1">
    <citation type="submission" date="2018-01" db="EMBL/GenBank/DDBJ databases">
        <title>Draft genome sequence of Jishengella endophytica.</title>
        <authorList>
            <person name="Sahin N."/>
            <person name="Ay H."/>
            <person name="Saygin H."/>
        </authorList>
    </citation>
    <scope>NUCLEOTIDE SEQUENCE [LARGE SCALE GENOMIC DNA]</scope>
    <source>
        <strain evidence="1 2">DSM 45430</strain>
    </source>
</reference>
<organism evidence="1 2">
    <name type="scientific">Micromonospora endophytica</name>
    <dbReference type="NCBI Taxonomy" id="515350"/>
    <lineage>
        <taxon>Bacteria</taxon>
        <taxon>Bacillati</taxon>
        <taxon>Actinomycetota</taxon>
        <taxon>Actinomycetes</taxon>
        <taxon>Micromonosporales</taxon>
        <taxon>Micromonosporaceae</taxon>
        <taxon>Micromonospora</taxon>
    </lineage>
</organism>
<dbReference type="AlphaFoldDB" id="A0A2W2CJT9"/>
<dbReference type="Proteomes" id="UP000248627">
    <property type="component" value="Unassembled WGS sequence"/>
</dbReference>
<protein>
    <submittedName>
        <fullName evidence="1">Uncharacterized protein</fullName>
    </submittedName>
</protein>
<dbReference type="RefSeq" id="WP_111244901.1">
    <property type="nucleotide sequence ID" value="NZ_AP023358.1"/>
</dbReference>
<dbReference type="EMBL" id="POTX01000153">
    <property type="protein sequence ID" value="PZF91958.1"/>
    <property type="molecule type" value="Genomic_DNA"/>
</dbReference>
<sequence>MSADDLPRPAPGTRITVEPGQWQLGPGHPGTTREIIDLVAVHPSKDPTMAWIHAHDISCCLTVVDCPTPCVEILVPVAVLAAAASQW</sequence>
<evidence type="ECO:0000313" key="2">
    <source>
        <dbReference type="Proteomes" id="UP000248627"/>
    </source>
</evidence>